<gene>
    <name evidence="2" type="ORF">AMON00008_LOCUS32174</name>
</gene>
<feature type="compositionally biased region" description="Low complexity" evidence="1">
    <location>
        <begin position="430"/>
        <end position="444"/>
    </location>
</feature>
<protein>
    <submittedName>
        <fullName evidence="2">Uncharacterized protein</fullName>
    </submittedName>
</protein>
<reference evidence="2" key="1">
    <citation type="submission" date="2021-01" db="EMBL/GenBank/DDBJ databases">
        <authorList>
            <person name="Corre E."/>
            <person name="Pelletier E."/>
            <person name="Niang G."/>
            <person name="Scheremetjew M."/>
            <person name="Finn R."/>
            <person name="Kale V."/>
            <person name="Holt S."/>
            <person name="Cochrane G."/>
            <person name="Meng A."/>
            <person name="Brown T."/>
            <person name="Cohen L."/>
        </authorList>
    </citation>
    <scope>NUCLEOTIDE SEQUENCE</scope>
    <source>
        <strain evidence="2">CCMP3105</strain>
    </source>
</reference>
<dbReference type="Gene3D" id="1.20.120.1910">
    <property type="entry name" value="Cysteine-tRNA ligase, C-terminal anti-codon recognition domain"/>
    <property type="match status" value="6"/>
</dbReference>
<dbReference type="AlphaFoldDB" id="A0A7S4RC45"/>
<dbReference type="GO" id="GO:0006418">
    <property type="term" value="P:tRNA aminoacylation for protein translation"/>
    <property type="evidence" value="ECO:0007669"/>
    <property type="project" value="InterPro"/>
</dbReference>
<dbReference type="SUPFAM" id="SSF47323">
    <property type="entry name" value="Anticodon-binding domain of a subclass of class I aminoacyl-tRNA synthetases"/>
    <property type="match status" value="5"/>
</dbReference>
<dbReference type="SUPFAM" id="SSF81995">
    <property type="entry name" value="beta-sandwich domain of Sec23/24"/>
    <property type="match status" value="1"/>
</dbReference>
<evidence type="ECO:0000256" key="1">
    <source>
        <dbReference type="SAM" id="MobiDB-lite"/>
    </source>
</evidence>
<sequence length="525" mass="57740">MMNVGWPNQGLGLEVAADPLQQQQQQFQHQQLAQQQQLQQQQLQQQQPTMQLPTYTLQQNKPGQKFDPTTELQLDQWVQAKRDKDFVTADSIRSDLRSRGIEPDIVRPPGHDAVIDTDVEQKLDLWVQAKRDKNFGIADSIRAELRAIGVDPDTVRPPGYDNVIEDRGGLGAQGASQQLKFDDGTEQLLDLWVAAKRNRDFVQADNIRSELRNKGVDPDTVRPPGFDAVIDATAEQELDRWVQAKRDKDFATADAIRAELRQRGIEPDILRPPGYEAQQQMSAEVENRLDLWVTAKRNKDFTTADAIRSELRAQGIDPDTARPPAREPPALQAPLAAVPLQRAGLYAPVAPASKLARAARYTAAMPALPAARGPGVVQFRPALAGIRPGGQAAGAAQRGVAAIRPLRIVSTPSSGVRPPLQYRTTPPLSTPASRLAPLRAPPTAQQREVERQLDRWVEAKRAKDFVTADEIRSRLRKIGVEPDTARPATGAASASGYGAFTTVGAIEPVAKRPRLEAKEGTVYLK</sequence>
<dbReference type="GO" id="GO:0005524">
    <property type="term" value="F:ATP binding"/>
    <property type="evidence" value="ECO:0007669"/>
    <property type="project" value="InterPro"/>
</dbReference>
<proteinExistence type="predicted"/>
<name>A0A7S4RC45_9DINO</name>
<feature type="region of interest" description="Disordered" evidence="1">
    <location>
        <begin position="414"/>
        <end position="449"/>
    </location>
</feature>
<organism evidence="2">
    <name type="scientific">Alexandrium monilatum</name>
    <dbReference type="NCBI Taxonomy" id="311494"/>
    <lineage>
        <taxon>Eukaryota</taxon>
        <taxon>Sar</taxon>
        <taxon>Alveolata</taxon>
        <taxon>Dinophyceae</taxon>
        <taxon>Gonyaulacales</taxon>
        <taxon>Pyrocystaceae</taxon>
        <taxon>Alexandrium</taxon>
    </lineage>
</organism>
<dbReference type="EMBL" id="HBNR01046248">
    <property type="protein sequence ID" value="CAE4607631.1"/>
    <property type="molecule type" value="Transcribed_RNA"/>
</dbReference>
<dbReference type="GO" id="GO:0004812">
    <property type="term" value="F:aminoacyl-tRNA ligase activity"/>
    <property type="evidence" value="ECO:0007669"/>
    <property type="project" value="InterPro"/>
</dbReference>
<dbReference type="InterPro" id="IPR009080">
    <property type="entry name" value="tRNAsynth_Ia_anticodon-bd"/>
</dbReference>
<accession>A0A7S4RC45</accession>
<evidence type="ECO:0000313" key="2">
    <source>
        <dbReference type="EMBL" id="CAE4607631.1"/>
    </source>
</evidence>